<feature type="region of interest" description="Disordered" evidence="1">
    <location>
        <begin position="15"/>
        <end position="43"/>
    </location>
</feature>
<sequence length="377" mass="39704">MSWSLRALLPPSITRTSRDLNLPPSSVLDTQTTPAIGKAPTGFSPPKALTTETLYTTNVSTVYQCASTVKNCPYSEKTPSAVTQVVATATTVYPVTTFIAGETSSGASPAESLTTETLYTTEISTVYKCASTVKNCPYADKTPSAVTQVIATGTTVYPVTTSIAGKNPGGAALAGSLTTETLYTTEYSTIYKCASTVKDCPYAEKTPSIIAQISATGTTVYPVTTSIAKAAPSDAAPAENIFPETLYRTEFSTFHKCASSVKDCPYAEKTPSTITQMIPTETNFYSVTTSTGSTIRAHTITACPYDADECSSSEETTYVTSQSEETYTVILVSAETPVPHTTATNVEPNDSAEVTPTVYVTDIVTVLACPAPSTLTE</sequence>
<reference evidence="2 3" key="1">
    <citation type="journal article" date="2023" name="IMA Fungus">
        <title>Comparative genomic study of the Penicillium genus elucidates a diverse pangenome and 15 lateral gene transfer events.</title>
        <authorList>
            <person name="Petersen C."/>
            <person name="Sorensen T."/>
            <person name="Nielsen M.R."/>
            <person name="Sondergaard T.E."/>
            <person name="Sorensen J.L."/>
            <person name="Fitzpatrick D.A."/>
            <person name="Frisvad J.C."/>
            <person name="Nielsen K.L."/>
        </authorList>
    </citation>
    <scope>NUCLEOTIDE SEQUENCE [LARGE SCALE GENOMIC DNA]</scope>
    <source>
        <strain evidence="2 3">IBT 35679</strain>
    </source>
</reference>
<accession>A0AAD6GI75</accession>
<organism evidence="2 3">
    <name type="scientific">Penicillium frequentans</name>
    <dbReference type="NCBI Taxonomy" id="3151616"/>
    <lineage>
        <taxon>Eukaryota</taxon>
        <taxon>Fungi</taxon>
        <taxon>Dikarya</taxon>
        <taxon>Ascomycota</taxon>
        <taxon>Pezizomycotina</taxon>
        <taxon>Eurotiomycetes</taxon>
        <taxon>Eurotiomycetidae</taxon>
        <taxon>Eurotiales</taxon>
        <taxon>Aspergillaceae</taxon>
        <taxon>Penicillium</taxon>
    </lineage>
</organism>
<dbReference type="EMBL" id="JAQIZZ010000002">
    <property type="protein sequence ID" value="KAJ5552444.1"/>
    <property type="molecule type" value="Genomic_DNA"/>
</dbReference>
<feature type="compositionally biased region" description="Polar residues" evidence="1">
    <location>
        <begin position="23"/>
        <end position="34"/>
    </location>
</feature>
<gene>
    <name evidence="2" type="ORF">N7494_001822</name>
</gene>
<evidence type="ECO:0000313" key="3">
    <source>
        <dbReference type="Proteomes" id="UP001220324"/>
    </source>
</evidence>
<keyword evidence="3" id="KW-1185">Reference proteome</keyword>
<dbReference type="AlphaFoldDB" id="A0AAD6GI75"/>
<protein>
    <submittedName>
        <fullName evidence="2">Uncharacterized protein</fullName>
    </submittedName>
</protein>
<name>A0AAD6GI75_9EURO</name>
<evidence type="ECO:0000256" key="1">
    <source>
        <dbReference type="SAM" id="MobiDB-lite"/>
    </source>
</evidence>
<comment type="caution">
    <text evidence="2">The sequence shown here is derived from an EMBL/GenBank/DDBJ whole genome shotgun (WGS) entry which is preliminary data.</text>
</comment>
<evidence type="ECO:0000313" key="2">
    <source>
        <dbReference type="EMBL" id="KAJ5552444.1"/>
    </source>
</evidence>
<proteinExistence type="predicted"/>
<dbReference type="Proteomes" id="UP001220324">
    <property type="component" value="Unassembled WGS sequence"/>
</dbReference>